<name>A0ABR1V6S3_9PEZI</name>
<comment type="caution">
    <text evidence="1">The sequence shown here is derived from an EMBL/GenBank/DDBJ whole genome shotgun (WGS) entry which is preliminary data.</text>
</comment>
<gene>
    <name evidence="1" type="ORF">PG997_013625</name>
</gene>
<organism evidence="1 2">
    <name type="scientific">Apiospora hydei</name>
    <dbReference type="NCBI Taxonomy" id="1337664"/>
    <lineage>
        <taxon>Eukaryota</taxon>
        <taxon>Fungi</taxon>
        <taxon>Dikarya</taxon>
        <taxon>Ascomycota</taxon>
        <taxon>Pezizomycotina</taxon>
        <taxon>Sordariomycetes</taxon>
        <taxon>Xylariomycetidae</taxon>
        <taxon>Amphisphaeriales</taxon>
        <taxon>Apiosporaceae</taxon>
        <taxon>Apiospora</taxon>
    </lineage>
</organism>
<sequence length="561" mass="61928">MSSQNFSDGTAASGGRDLVLYDEQRPLKPKRGPDKQPRNRHRTGQLTLSKYFIFPLARSIDYWFIFFFFFSKSHQTSYECKSTSLTLKWEELIRTAAAPPPASIEDDSPPTIDSRRAWIAMIDVAGDIIKSVPRSLDELQCRSDALRVPAIRRLFHMVVIYRWIPSLSGKTVLPADELVGVWHLQRSLEDDAMLEAEICSELHVGSDRLRSHEDHTAYLGCLTRSIARLRREIRAIGAGAGSGGSGGPAMLSDPALMTAYVLAMSGAHVKEEPVGTGLFGDPILLFDQSRSGGHLKAFFRSTHFAQVRSLAMRGGAKGMKVPDLLAYILMLYASYQLIPPGFAFPEEQLLIVAQGVESCRDIVAKSTDVLLAADADFLYTVHCTRVLARLSEARDDVLGKAKYASLRTYVGVVQHQLLNIRRADPAIEIYMLGALLFAYGAIGYVIAPDCLQLLAENLVDALEAPRYTENQPPELLFWAAMLGAMGSAPKPGVVMKPVDRAAIDCLRTSKYLIAKVEALARILGLKTWEEVKVVLEDFVWAGHNCDKGAKYIWDLANPVGA</sequence>
<dbReference type="EMBL" id="JAQQWN010000009">
    <property type="protein sequence ID" value="KAK8066878.1"/>
    <property type="molecule type" value="Genomic_DNA"/>
</dbReference>
<dbReference type="GeneID" id="92050999"/>
<evidence type="ECO:0000313" key="1">
    <source>
        <dbReference type="EMBL" id="KAK8066878.1"/>
    </source>
</evidence>
<reference evidence="1 2" key="1">
    <citation type="submission" date="2023-01" db="EMBL/GenBank/DDBJ databases">
        <title>Analysis of 21 Apiospora genomes using comparative genomics revels a genus with tremendous synthesis potential of carbohydrate active enzymes and secondary metabolites.</title>
        <authorList>
            <person name="Sorensen T."/>
        </authorList>
    </citation>
    <scope>NUCLEOTIDE SEQUENCE [LARGE SCALE GENOMIC DNA]</scope>
    <source>
        <strain evidence="1 2">CBS 114990</strain>
    </source>
</reference>
<protein>
    <submittedName>
        <fullName evidence="1">Uncharacterized protein</fullName>
    </submittedName>
</protein>
<dbReference type="RefSeq" id="XP_066663631.1">
    <property type="nucleotide sequence ID" value="XM_066817939.1"/>
</dbReference>
<keyword evidence="2" id="KW-1185">Reference proteome</keyword>
<accession>A0ABR1V6S3</accession>
<dbReference type="Proteomes" id="UP001433268">
    <property type="component" value="Unassembled WGS sequence"/>
</dbReference>
<evidence type="ECO:0000313" key="2">
    <source>
        <dbReference type="Proteomes" id="UP001433268"/>
    </source>
</evidence>
<proteinExistence type="predicted"/>